<dbReference type="KEGG" id="tad:TRIADDRAFT_32084"/>
<evidence type="ECO:0000313" key="3">
    <source>
        <dbReference type="Proteomes" id="UP000009022"/>
    </source>
</evidence>
<dbReference type="PANTHER" id="PTHR23004:SF11">
    <property type="entry name" value="PROTEIN RPI-1"/>
    <property type="match status" value="1"/>
</dbReference>
<dbReference type="Gene3D" id="3.10.20.230">
    <property type="entry name" value="Doublecortin domain"/>
    <property type="match status" value="1"/>
</dbReference>
<dbReference type="SUPFAM" id="SSF89837">
    <property type="entry name" value="Doublecortin (DC)"/>
    <property type="match status" value="1"/>
</dbReference>
<dbReference type="GeneID" id="6758317"/>
<dbReference type="PANTHER" id="PTHR23004">
    <property type="entry name" value="DOUBLECORTIN DOMAIN CONTAINING 2"/>
    <property type="match status" value="1"/>
</dbReference>
<protein>
    <recommendedName>
        <fullName evidence="1">Doublecortin domain-containing protein</fullName>
    </recommendedName>
</protein>
<dbReference type="AlphaFoldDB" id="B3S9X2"/>
<proteinExistence type="predicted"/>
<dbReference type="Proteomes" id="UP000009022">
    <property type="component" value="Unassembled WGS sequence"/>
</dbReference>
<feature type="domain" description="Doublecortin" evidence="1">
    <location>
        <begin position="12"/>
        <end position="93"/>
    </location>
</feature>
<gene>
    <name evidence="2" type="ORF">TRIADDRAFT_32084</name>
</gene>
<dbReference type="GO" id="GO:0035556">
    <property type="term" value="P:intracellular signal transduction"/>
    <property type="evidence" value="ECO:0007669"/>
    <property type="project" value="InterPro"/>
</dbReference>
<keyword evidence="3" id="KW-1185">Reference proteome</keyword>
<dbReference type="RefSeq" id="XP_002117035.1">
    <property type="nucleotide sequence ID" value="XM_002116999.1"/>
</dbReference>
<dbReference type="EMBL" id="DS985260">
    <property type="protein sequence ID" value="EDV20341.1"/>
    <property type="molecule type" value="Genomic_DNA"/>
</dbReference>
<dbReference type="Pfam" id="PF03607">
    <property type="entry name" value="DCX"/>
    <property type="match status" value="1"/>
</dbReference>
<accession>B3S9X2</accession>
<dbReference type="InterPro" id="IPR003533">
    <property type="entry name" value="Doublecortin_dom"/>
</dbReference>
<dbReference type="OrthoDB" id="1738954at2759"/>
<evidence type="ECO:0000259" key="1">
    <source>
        <dbReference type="PROSITE" id="PS50309"/>
    </source>
</evidence>
<dbReference type="SMART" id="SM00537">
    <property type="entry name" value="DCX"/>
    <property type="match status" value="1"/>
</dbReference>
<dbReference type="PROSITE" id="PS50309">
    <property type="entry name" value="DC"/>
    <property type="match status" value="1"/>
</dbReference>
<sequence>MTTTRLPPIHGFHIHVYRNGDRFYKPRRFTVNPKQVRSFDALLSMVTNGINSRSGAVRNIYTPTFGHKVQDMASIQQGGNYVAGGSEKFVRIQ</sequence>
<dbReference type="CDD" id="cd17071">
    <property type="entry name" value="DCX1_DCDC2_like"/>
    <property type="match status" value="1"/>
</dbReference>
<dbReference type="OMA" id="QDMASIQ"/>
<dbReference type="HOGENOM" id="CLU_162413_1_0_1"/>
<evidence type="ECO:0000313" key="2">
    <source>
        <dbReference type="EMBL" id="EDV20341.1"/>
    </source>
</evidence>
<dbReference type="InParanoid" id="B3S9X2"/>
<name>B3S9X2_TRIAD</name>
<dbReference type="FunFam" id="3.10.20.230:FF:000011">
    <property type="entry name" value="Doublecortin domain containing 2B"/>
    <property type="match status" value="1"/>
</dbReference>
<organism evidence="2 3">
    <name type="scientific">Trichoplax adhaerens</name>
    <name type="common">Trichoplax reptans</name>
    <dbReference type="NCBI Taxonomy" id="10228"/>
    <lineage>
        <taxon>Eukaryota</taxon>
        <taxon>Metazoa</taxon>
        <taxon>Placozoa</taxon>
        <taxon>Uniplacotomia</taxon>
        <taxon>Trichoplacea</taxon>
        <taxon>Trichoplacidae</taxon>
        <taxon>Trichoplax</taxon>
    </lineage>
</organism>
<dbReference type="CTD" id="6758317"/>
<dbReference type="STRING" id="10228.B3S9X2"/>
<dbReference type="eggNOG" id="KOG3757">
    <property type="taxonomic scope" value="Eukaryota"/>
</dbReference>
<dbReference type="InterPro" id="IPR036572">
    <property type="entry name" value="Doublecortin_dom_sf"/>
</dbReference>
<dbReference type="PhylomeDB" id="B3S9X2"/>
<reference evidence="2 3" key="1">
    <citation type="journal article" date="2008" name="Nature">
        <title>The Trichoplax genome and the nature of placozoans.</title>
        <authorList>
            <person name="Srivastava M."/>
            <person name="Begovic E."/>
            <person name="Chapman J."/>
            <person name="Putnam N.H."/>
            <person name="Hellsten U."/>
            <person name="Kawashima T."/>
            <person name="Kuo A."/>
            <person name="Mitros T."/>
            <person name="Salamov A."/>
            <person name="Carpenter M.L."/>
            <person name="Signorovitch A.Y."/>
            <person name="Moreno M.A."/>
            <person name="Kamm K."/>
            <person name="Grimwood J."/>
            <person name="Schmutz J."/>
            <person name="Shapiro H."/>
            <person name="Grigoriev I.V."/>
            <person name="Buss L.W."/>
            <person name="Schierwater B."/>
            <person name="Dellaporta S.L."/>
            <person name="Rokhsar D.S."/>
        </authorList>
    </citation>
    <scope>NUCLEOTIDE SEQUENCE [LARGE SCALE GENOMIC DNA]</scope>
    <source>
        <strain evidence="2 3">Grell-BS-1999</strain>
    </source>
</reference>